<reference evidence="10" key="1">
    <citation type="submission" date="2014-09" db="EMBL/GenBank/DDBJ databases">
        <title>Draft genome sequence of an oleaginous Mucoromycotina fungus Mucor ambiguus NBRC6742.</title>
        <authorList>
            <person name="Takeda I."/>
            <person name="Yamane N."/>
            <person name="Morita T."/>
            <person name="Tamano K."/>
            <person name="Machida M."/>
            <person name="Baker S."/>
            <person name="Koike H."/>
        </authorList>
    </citation>
    <scope>NUCLEOTIDE SEQUENCE</scope>
    <source>
        <strain evidence="10">NBRC 6742</strain>
    </source>
</reference>
<name>A0A0C9M0H4_9FUNG</name>
<evidence type="ECO:0000256" key="7">
    <source>
        <dbReference type="SAM" id="MobiDB-lite"/>
    </source>
</evidence>
<feature type="transmembrane region" description="Helical" evidence="8">
    <location>
        <begin position="225"/>
        <end position="245"/>
    </location>
</feature>
<protein>
    <submittedName>
        <fullName evidence="10">MFS general substrate transporter</fullName>
    </submittedName>
</protein>
<dbReference type="FunFam" id="1.20.1250.20:FF:000172">
    <property type="entry name" value="MFS multidrug resistance transporter"/>
    <property type="match status" value="1"/>
</dbReference>
<dbReference type="GO" id="GO:0140115">
    <property type="term" value="P:export across plasma membrane"/>
    <property type="evidence" value="ECO:0007669"/>
    <property type="project" value="UniProtKB-ARBA"/>
</dbReference>
<dbReference type="Pfam" id="PF07690">
    <property type="entry name" value="MFS_1"/>
    <property type="match status" value="1"/>
</dbReference>
<accession>A0A0C9M0H4</accession>
<keyword evidence="11" id="KW-1185">Reference proteome</keyword>
<feature type="transmembrane region" description="Helical" evidence="8">
    <location>
        <begin position="487"/>
        <end position="508"/>
    </location>
</feature>
<feature type="transmembrane region" description="Helical" evidence="8">
    <location>
        <begin position="341"/>
        <end position="360"/>
    </location>
</feature>
<feature type="compositionally biased region" description="Basic and acidic residues" evidence="7">
    <location>
        <begin position="8"/>
        <end position="21"/>
    </location>
</feature>
<keyword evidence="3 8" id="KW-0812">Transmembrane</keyword>
<dbReference type="InterPro" id="IPR036259">
    <property type="entry name" value="MFS_trans_sf"/>
</dbReference>
<dbReference type="FunFam" id="1.20.1720.10:FF:000009">
    <property type="entry name" value="MFS multidrug transporter"/>
    <property type="match status" value="1"/>
</dbReference>
<dbReference type="InterPro" id="IPR020846">
    <property type="entry name" value="MFS_dom"/>
</dbReference>
<gene>
    <name evidence="10" type="ORF">MAM1_0009c01035</name>
</gene>
<evidence type="ECO:0000256" key="5">
    <source>
        <dbReference type="ARBA" id="ARBA00023136"/>
    </source>
</evidence>
<feature type="transmembrane region" description="Helical" evidence="8">
    <location>
        <begin position="160"/>
        <end position="183"/>
    </location>
</feature>
<comment type="subcellular location">
    <subcellularLocation>
        <location evidence="1">Membrane</location>
        <topology evidence="1">Multi-pass membrane protein</topology>
    </subcellularLocation>
</comment>
<dbReference type="CDD" id="cd17323">
    <property type="entry name" value="MFS_Tpo1_MDR_like"/>
    <property type="match status" value="1"/>
</dbReference>
<dbReference type="Proteomes" id="UP000053815">
    <property type="component" value="Unassembled WGS sequence"/>
</dbReference>
<dbReference type="GO" id="GO:0005886">
    <property type="term" value="C:plasma membrane"/>
    <property type="evidence" value="ECO:0007669"/>
    <property type="project" value="TreeGrafter"/>
</dbReference>
<dbReference type="OrthoDB" id="440553at2759"/>
<feature type="transmembrane region" description="Helical" evidence="8">
    <location>
        <begin position="398"/>
        <end position="418"/>
    </location>
</feature>
<dbReference type="InterPro" id="IPR011701">
    <property type="entry name" value="MFS"/>
</dbReference>
<evidence type="ECO:0000256" key="4">
    <source>
        <dbReference type="ARBA" id="ARBA00022989"/>
    </source>
</evidence>
<dbReference type="PROSITE" id="PS50850">
    <property type="entry name" value="MFS"/>
    <property type="match status" value="1"/>
</dbReference>
<evidence type="ECO:0000256" key="8">
    <source>
        <dbReference type="SAM" id="Phobius"/>
    </source>
</evidence>
<evidence type="ECO:0000256" key="1">
    <source>
        <dbReference type="ARBA" id="ARBA00004141"/>
    </source>
</evidence>
<dbReference type="PANTHER" id="PTHR23502">
    <property type="entry name" value="MAJOR FACILITATOR SUPERFAMILY"/>
    <property type="match status" value="1"/>
</dbReference>
<feature type="compositionally biased region" description="Low complexity" evidence="7">
    <location>
        <begin position="22"/>
        <end position="31"/>
    </location>
</feature>
<dbReference type="EMBL" id="DF836298">
    <property type="protein sequence ID" value="GAN01601.1"/>
    <property type="molecule type" value="Genomic_DNA"/>
</dbReference>
<dbReference type="AlphaFoldDB" id="A0A0C9M0H4"/>
<feature type="domain" description="Major facilitator superfamily (MFS) profile" evidence="9">
    <location>
        <begin position="71"/>
        <end position="512"/>
    </location>
</feature>
<evidence type="ECO:0000313" key="11">
    <source>
        <dbReference type="Proteomes" id="UP000053815"/>
    </source>
</evidence>
<proteinExistence type="predicted"/>
<feature type="transmembrane region" description="Helical" evidence="8">
    <location>
        <begin position="68"/>
        <end position="89"/>
    </location>
</feature>
<keyword evidence="2" id="KW-0813">Transport</keyword>
<keyword evidence="6" id="KW-0325">Glycoprotein</keyword>
<evidence type="ECO:0000259" key="9">
    <source>
        <dbReference type="PROSITE" id="PS50850"/>
    </source>
</evidence>
<feature type="transmembrane region" description="Helical" evidence="8">
    <location>
        <begin position="195"/>
        <end position="213"/>
    </location>
</feature>
<dbReference type="SUPFAM" id="SSF103473">
    <property type="entry name" value="MFS general substrate transporter"/>
    <property type="match status" value="1"/>
</dbReference>
<evidence type="ECO:0000256" key="3">
    <source>
        <dbReference type="ARBA" id="ARBA00022692"/>
    </source>
</evidence>
<dbReference type="STRING" id="91626.A0A0C9M0H4"/>
<feature type="transmembrane region" description="Helical" evidence="8">
    <location>
        <begin position="136"/>
        <end position="154"/>
    </location>
</feature>
<evidence type="ECO:0000313" key="10">
    <source>
        <dbReference type="EMBL" id="GAN01601.1"/>
    </source>
</evidence>
<evidence type="ECO:0000256" key="6">
    <source>
        <dbReference type="ARBA" id="ARBA00023180"/>
    </source>
</evidence>
<evidence type="ECO:0000256" key="2">
    <source>
        <dbReference type="ARBA" id="ARBA00022448"/>
    </source>
</evidence>
<sequence>MIDLENPPAKDEATIQQHKDQTTSTTQSVISSTVDHISSISVHGAEEEKDGLEKEKEEPYSIWTTGQLVRFLSICAGTGMISPLTASIYLPALNQIQSDLNTTTEKVNISITVYMIFQAISPTFWGTIADSYGRRPVYLCTMLIYCGACIGLALSPNYAALLIFRMMQAFGSSSVIAIGAGILGDIVDSKRRGSYFGIYSMGQMLGPVLGPVLGGIIAEKLNWKWIFWILTIIGGLSVIFVSLFVPETLRSLVGNGSGYANPTPSQWLARRRGRLDEEKIAQIKIANGPRRPMNFLAPFIYLTEPDVAITLIFSGFLYCSMYTFMTSTTNQFTIHYNLNELQIGLCFLCQGSGSIIGSFVKGKLLDRDFRRLKEKTVRENPDNPDIEISFYKARLGGAYMSLFFVDALPIAYGWAMYYNAPLPVALVLQFLVGVSTSSLTICTQSLIVDLFPGKGASITASNNLIRCLLGAIASVAIEPGIQGVGIGWMFTIVGLLVTVTNIAVPVLIKFGPKWRARRAERYKKSNGNIEFTFFKSKK</sequence>
<keyword evidence="4 8" id="KW-1133">Transmembrane helix</keyword>
<feature type="transmembrane region" description="Helical" evidence="8">
    <location>
        <begin position="299"/>
        <end position="321"/>
    </location>
</feature>
<feature type="region of interest" description="Disordered" evidence="7">
    <location>
        <begin position="1"/>
        <end position="31"/>
    </location>
</feature>
<dbReference type="GO" id="GO:0015137">
    <property type="term" value="F:citrate transmembrane transporter activity"/>
    <property type="evidence" value="ECO:0007669"/>
    <property type="project" value="UniProtKB-ARBA"/>
</dbReference>
<keyword evidence="5 8" id="KW-0472">Membrane</keyword>
<organism evidence="10">
    <name type="scientific">Mucor ambiguus</name>
    <dbReference type="NCBI Taxonomy" id="91626"/>
    <lineage>
        <taxon>Eukaryota</taxon>
        <taxon>Fungi</taxon>
        <taxon>Fungi incertae sedis</taxon>
        <taxon>Mucoromycota</taxon>
        <taxon>Mucoromycotina</taxon>
        <taxon>Mucoromycetes</taxon>
        <taxon>Mucorales</taxon>
        <taxon>Mucorineae</taxon>
        <taxon>Mucoraceae</taxon>
        <taxon>Mucor</taxon>
    </lineage>
</organism>
<dbReference type="PANTHER" id="PTHR23502:SF51">
    <property type="entry name" value="QUINIDINE RESISTANCE PROTEIN 1-RELATED"/>
    <property type="match status" value="1"/>
</dbReference>
<feature type="transmembrane region" description="Helical" evidence="8">
    <location>
        <begin position="109"/>
        <end position="129"/>
    </location>
</feature>
<dbReference type="Gene3D" id="1.20.1250.20">
    <property type="entry name" value="MFS general substrate transporter like domains"/>
    <property type="match status" value="1"/>
</dbReference>
<dbReference type="Gene3D" id="1.20.1720.10">
    <property type="entry name" value="Multidrug resistance protein D"/>
    <property type="match status" value="1"/>
</dbReference>